<dbReference type="RefSeq" id="WP_186902675.1">
    <property type="nucleotide sequence ID" value="NZ_JACOGD010000002.1"/>
</dbReference>
<dbReference type="Pfam" id="PF20866">
    <property type="entry name" value="MdcG_N"/>
    <property type="match status" value="1"/>
</dbReference>
<evidence type="ECO:0000259" key="3">
    <source>
        <dbReference type="Pfam" id="PF10620"/>
    </source>
</evidence>
<protein>
    <submittedName>
        <fullName evidence="5">Malonate decarboxylase holo-[acyl-carrier-protein] synthase</fullName>
    </submittedName>
</protein>
<dbReference type="EMBL" id="JACOGD010000002">
    <property type="protein sequence ID" value="MBC3930829.1"/>
    <property type="molecule type" value="Genomic_DNA"/>
</dbReference>
<dbReference type="Pfam" id="PF10620">
    <property type="entry name" value="MdcG"/>
    <property type="match status" value="1"/>
</dbReference>
<evidence type="ECO:0000313" key="6">
    <source>
        <dbReference type="Proteomes" id="UP000654304"/>
    </source>
</evidence>
<dbReference type="InterPro" id="IPR049180">
    <property type="entry name" value="MdcG_C"/>
</dbReference>
<gene>
    <name evidence="5" type="primary">mdcG</name>
    <name evidence="5" type="ORF">H8K43_04030</name>
</gene>
<accession>A0ABR7A1P3</accession>
<proteinExistence type="predicted"/>
<reference evidence="5 6" key="1">
    <citation type="submission" date="2020-08" db="EMBL/GenBank/DDBJ databases">
        <title>Novel species isolated from subtropical streams in China.</title>
        <authorList>
            <person name="Lu H."/>
        </authorList>
    </citation>
    <scope>NUCLEOTIDE SEQUENCE [LARGE SCALE GENOMIC DNA]</scope>
    <source>
        <strain evidence="5 6">CY22W</strain>
    </source>
</reference>
<feature type="domain" description="Phosphoribosyl-dephospho-CoA transferase MdcG C-terminal" evidence="3">
    <location>
        <begin position="102"/>
        <end position="222"/>
    </location>
</feature>
<evidence type="ECO:0000259" key="4">
    <source>
        <dbReference type="Pfam" id="PF20866"/>
    </source>
</evidence>
<dbReference type="NCBIfam" id="TIGR03135">
    <property type="entry name" value="malonate_mdcG"/>
    <property type="match status" value="1"/>
</dbReference>
<evidence type="ECO:0000256" key="2">
    <source>
        <dbReference type="ARBA" id="ARBA00022695"/>
    </source>
</evidence>
<feature type="domain" description="Phosphoribosyl-dephospho-CoA transferase MdcG N-terminal" evidence="4">
    <location>
        <begin position="12"/>
        <end position="92"/>
    </location>
</feature>
<comment type="caution">
    <text evidence="5">The sequence shown here is derived from an EMBL/GenBank/DDBJ whole genome shotgun (WGS) entry which is preliminary data.</text>
</comment>
<name>A0ABR7A1P3_9BURK</name>
<evidence type="ECO:0000256" key="1">
    <source>
        <dbReference type="ARBA" id="ARBA00022679"/>
    </source>
</evidence>
<sequence>MSAYVEQVEQFQRHDLVWLSHQAWENMAAALSSPWQSAVRDWRQQEWPAVVRRRDSDAADDEVCIGLELPGQDGQRRRLAVRVQVEHIIEHQSGLALNTVLPLALPEWQNDLRALQQSAAAAGLRFRVFGALSWQFLTGQPYLQTLSPIDLLFRPADPAQLQQALQLLSRFQQQLPLDGEILFPQGQAVSWRAWNLADAAGDAQQEQKVLVKNQMGARLCSQREMLALLTQSA</sequence>
<keyword evidence="6" id="KW-1185">Reference proteome</keyword>
<dbReference type="InterPro" id="IPR017557">
    <property type="entry name" value="Holo-ACP_synthase"/>
</dbReference>
<keyword evidence="2" id="KW-0548">Nucleotidyltransferase</keyword>
<dbReference type="InterPro" id="IPR048903">
    <property type="entry name" value="MdcG_N"/>
</dbReference>
<keyword evidence="1" id="KW-0808">Transferase</keyword>
<dbReference type="Proteomes" id="UP000654304">
    <property type="component" value="Unassembled WGS sequence"/>
</dbReference>
<evidence type="ECO:0000313" key="5">
    <source>
        <dbReference type="EMBL" id="MBC3930829.1"/>
    </source>
</evidence>
<organism evidence="5 6">
    <name type="scientific">Undibacterium curvum</name>
    <dbReference type="NCBI Taxonomy" id="2762294"/>
    <lineage>
        <taxon>Bacteria</taxon>
        <taxon>Pseudomonadati</taxon>
        <taxon>Pseudomonadota</taxon>
        <taxon>Betaproteobacteria</taxon>
        <taxon>Burkholderiales</taxon>
        <taxon>Oxalobacteraceae</taxon>
        <taxon>Undibacterium</taxon>
    </lineage>
</organism>